<dbReference type="AlphaFoldDB" id="S3CPN5"/>
<name>S3CPN5_GLAL2</name>
<feature type="compositionally biased region" description="Polar residues" evidence="1">
    <location>
        <begin position="507"/>
        <end position="527"/>
    </location>
</feature>
<feature type="compositionally biased region" description="Basic residues" evidence="1">
    <location>
        <begin position="54"/>
        <end position="64"/>
    </location>
</feature>
<dbReference type="OrthoDB" id="4776573at2759"/>
<feature type="region of interest" description="Disordered" evidence="1">
    <location>
        <begin position="389"/>
        <end position="466"/>
    </location>
</feature>
<feature type="compositionally biased region" description="Polar residues" evidence="1">
    <location>
        <begin position="20"/>
        <end position="33"/>
    </location>
</feature>
<feature type="compositionally biased region" description="Low complexity" evidence="1">
    <location>
        <begin position="7"/>
        <end position="19"/>
    </location>
</feature>
<evidence type="ECO:0000313" key="3">
    <source>
        <dbReference type="Proteomes" id="UP000016922"/>
    </source>
</evidence>
<dbReference type="EMBL" id="KE145369">
    <property type="protein sequence ID" value="EPE27655.1"/>
    <property type="molecule type" value="Genomic_DNA"/>
</dbReference>
<dbReference type="GeneID" id="19463501"/>
<proteinExistence type="predicted"/>
<dbReference type="Proteomes" id="UP000016922">
    <property type="component" value="Unassembled WGS sequence"/>
</dbReference>
<keyword evidence="3" id="KW-1185">Reference proteome</keyword>
<dbReference type="STRING" id="1116229.S3CPN5"/>
<feature type="region of interest" description="Disordered" evidence="1">
    <location>
        <begin position="507"/>
        <end position="578"/>
    </location>
</feature>
<dbReference type="HOGENOM" id="CLU_399577_0_0_1"/>
<sequence>MAGLMRSESSLSSAPSFSSTLRIQATPSQSSLRSKPADSIRSVKLFSSRTEKPRARKERRAKRNKVSEGGTEFRKDPDVEEEEPRPKLDRTTDLIVSNNFPFRPASYRKVAAPLSEENNQCQRLFMLPSTIRRRIYGLCFPEEPRPVTVSPSFATRHVFGEGYFAQVWDVLEDVRGGLESFRFLRKDLLTFFWSEYHFHVTINAFTGPKLSPLSHIWLPQHVGSIKNLTVEIDYTRLGGSCRRLASTFGYNRDKEDRQLTAIFEGLADRKDGSSIDALTILCRRFAGFQPHNDSKFRELLGKAPVPYCPESVLGISSYIQHVEGKVRQLRVAGYPLGYTKDLLNVFSMSIKNPRYPELTTGAWPPLPPPPKTKENVVISTLNTPMSSFSSTFSGLNPPSVTPSPTSTASHTNTNTATPTPTPSAYRLDLKRSPSLVEEFQNGLRRQDSPTSESDYSNHSNYTITNDENTLVEETEDMLLAASHPSQTNHAQQYQNLVGPFTVSDQTNEGHLFSSNTTHSYSPATPRSKTMGDLRSATGSIRSRMAKPSVRFDRQTPSPPSRVSTPKTPNGMNERNEQDPAFVRSVSALRSIDLPPKEPVKETAKEPASIFNLGLGLDFMAPILPSVFTSPEPFLRATSVQGLRRSSSEQTTPVRCTTSMSMAALKRASVKKKCVNFYNKLRGRTSETAS</sequence>
<evidence type="ECO:0000256" key="1">
    <source>
        <dbReference type="SAM" id="MobiDB-lite"/>
    </source>
</evidence>
<feature type="region of interest" description="Disordered" evidence="1">
    <location>
        <begin position="1"/>
        <end position="90"/>
    </location>
</feature>
<gene>
    <name evidence="2" type="ORF">GLAREA_04446</name>
</gene>
<dbReference type="RefSeq" id="XP_008085014.1">
    <property type="nucleotide sequence ID" value="XM_008086823.1"/>
</dbReference>
<dbReference type="KEGG" id="glz:GLAREA_04446"/>
<evidence type="ECO:0000313" key="2">
    <source>
        <dbReference type="EMBL" id="EPE27655.1"/>
    </source>
</evidence>
<protein>
    <submittedName>
        <fullName evidence="2">Uncharacterized protein</fullName>
    </submittedName>
</protein>
<feature type="compositionally biased region" description="Low complexity" evidence="1">
    <location>
        <begin position="396"/>
        <end position="424"/>
    </location>
</feature>
<dbReference type="eggNOG" id="ENOG502RJIT">
    <property type="taxonomic scope" value="Eukaryota"/>
</dbReference>
<feature type="compositionally biased region" description="Polar residues" evidence="1">
    <location>
        <begin position="448"/>
        <end position="466"/>
    </location>
</feature>
<reference evidence="2 3" key="1">
    <citation type="journal article" date="2013" name="BMC Genomics">
        <title>Genomics-driven discovery of the pneumocandin biosynthetic gene cluster in the fungus Glarea lozoyensis.</title>
        <authorList>
            <person name="Chen L."/>
            <person name="Yue Q."/>
            <person name="Zhang X."/>
            <person name="Xiang M."/>
            <person name="Wang C."/>
            <person name="Li S."/>
            <person name="Che Y."/>
            <person name="Ortiz-Lopez F.J."/>
            <person name="Bills G.F."/>
            <person name="Liu X."/>
            <person name="An Z."/>
        </authorList>
    </citation>
    <scope>NUCLEOTIDE SEQUENCE [LARGE SCALE GENOMIC DNA]</scope>
    <source>
        <strain evidence="3">ATCC 20868 / MF5171</strain>
    </source>
</reference>
<accession>S3CPN5</accession>
<feature type="compositionally biased region" description="Polar residues" evidence="1">
    <location>
        <begin position="560"/>
        <end position="572"/>
    </location>
</feature>
<organism evidence="2 3">
    <name type="scientific">Glarea lozoyensis (strain ATCC 20868 / MF5171)</name>
    <dbReference type="NCBI Taxonomy" id="1116229"/>
    <lineage>
        <taxon>Eukaryota</taxon>
        <taxon>Fungi</taxon>
        <taxon>Dikarya</taxon>
        <taxon>Ascomycota</taxon>
        <taxon>Pezizomycotina</taxon>
        <taxon>Leotiomycetes</taxon>
        <taxon>Helotiales</taxon>
        <taxon>Helotiaceae</taxon>
        <taxon>Glarea</taxon>
    </lineage>
</organism>